<dbReference type="Gene3D" id="1.10.10.10">
    <property type="entry name" value="Winged helix-like DNA-binding domain superfamily/Winged helix DNA-binding domain"/>
    <property type="match status" value="1"/>
</dbReference>
<dbReference type="RefSeq" id="WP_149566452.1">
    <property type="nucleotide sequence ID" value="NZ_CP035807.1"/>
</dbReference>
<dbReference type="InterPro" id="IPR036388">
    <property type="entry name" value="WH-like_DNA-bd_sf"/>
</dbReference>
<keyword evidence="2" id="KW-1185">Reference proteome</keyword>
<evidence type="ECO:0000313" key="2">
    <source>
        <dbReference type="Proteomes" id="UP000323824"/>
    </source>
</evidence>
<reference evidence="1 2" key="2">
    <citation type="submission" date="2019-09" db="EMBL/GenBank/DDBJ databases">
        <title>Complete Genome Sequence and Methylome Analysis of free living Spirochaetas.</title>
        <authorList>
            <person name="Leshcheva N."/>
            <person name="Mikheeva N."/>
        </authorList>
    </citation>
    <scope>NUCLEOTIDE SEQUENCE [LARGE SCALE GENOMIC DNA]</scope>
    <source>
        <strain evidence="1 2">P</strain>
    </source>
</reference>
<proteinExistence type="predicted"/>
<dbReference type="GO" id="GO:0045892">
    <property type="term" value="P:negative regulation of DNA-templated transcription"/>
    <property type="evidence" value="ECO:0007669"/>
    <property type="project" value="InterPro"/>
</dbReference>
<reference evidence="1 2" key="1">
    <citation type="submission" date="2019-02" db="EMBL/GenBank/DDBJ databases">
        <authorList>
            <person name="Fomenkov A."/>
            <person name="Dubinina G."/>
            <person name="Grabovich M."/>
            <person name="Vincze T."/>
            <person name="Roberts R.J."/>
        </authorList>
    </citation>
    <scope>NUCLEOTIDE SEQUENCE [LARGE SCALE GENOMIC DNA]</scope>
    <source>
        <strain evidence="1 2">P</strain>
    </source>
</reference>
<sequence length="202" mass="23044">MQKQIKIPLPTLKRYSKYLMVLESISDTWVSTTLLNLYTDSLPITIRKDLAYLSIKGTPQKGYPRVKLIKKIEKIIRGETTRDLILIGSWGLGDIILKQPKIYLKEYNLRVCFDYVDNKIDGLIPIYPMERLKDLIPRLGIKTAIFSINSDKSDKVLSILKETGIKGIININQSIISVDDSVKIINYSLINSVHELIGHIES</sequence>
<dbReference type="KEGG" id="sper:EW093_00225"/>
<dbReference type="PANTHER" id="PTHR35786:SF1">
    <property type="entry name" value="REDOX-SENSING TRANSCRIPTIONAL REPRESSOR REX 1"/>
    <property type="match status" value="1"/>
</dbReference>
<accession>A0A5C1QAK7</accession>
<organism evidence="1 2">
    <name type="scientific">Thiospirochaeta perfilievii</name>
    <dbReference type="NCBI Taxonomy" id="252967"/>
    <lineage>
        <taxon>Bacteria</taxon>
        <taxon>Pseudomonadati</taxon>
        <taxon>Spirochaetota</taxon>
        <taxon>Spirochaetia</taxon>
        <taxon>Spirochaetales</taxon>
        <taxon>Spirochaetaceae</taxon>
        <taxon>Thiospirochaeta</taxon>
    </lineage>
</organism>
<dbReference type="EMBL" id="CP035807">
    <property type="protein sequence ID" value="QEN03192.1"/>
    <property type="molecule type" value="Genomic_DNA"/>
</dbReference>
<gene>
    <name evidence="1" type="ORF">EW093_00225</name>
</gene>
<dbReference type="AlphaFoldDB" id="A0A5C1QAK7"/>
<dbReference type="GO" id="GO:0051775">
    <property type="term" value="P:response to redox state"/>
    <property type="evidence" value="ECO:0007669"/>
    <property type="project" value="InterPro"/>
</dbReference>
<dbReference type="Proteomes" id="UP000323824">
    <property type="component" value="Chromosome"/>
</dbReference>
<dbReference type="OrthoDB" id="9784760at2"/>
<name>A0A5C1QAK7_9SPIO</name>
<dbReference type="InterPro" id="IPR022876">
    <property type="entry name" value="Tscrpt_rep_Rex"/>
</dbReference>
<dbReference type="Gene3D" id="3.40.50.720">
    <property type="entry name" value="NAD(P)-binding Rossmann-like Domain"/>
    <property type="match status" value="1"/>
</dbReference>
<evidence type="ECO:0000313" key="1">
    <source>
        <dbReference type="EMBL" id="QEN03192.1"/>
    </source>
</evidence>
<protein>
    <submittedName>
        <fullName evidence="1">Uncharacterized protein</fullName>
    </submittedName>
</protein>
<dbReference type="PANTHER" id="PTHR35786">
    <property type="entry name" value="REDOX-SENSING TRANSCRIPTIONAL REPRESSOR REX"/>
    <property type="match status" value="1"/>
</dbReference>